<keyword evidence="2" id="KW-1133">Transmembrane helix</keyword>
<dbReference type="InterPro" id="IPR008496">
    <property type="entry name" value="TMEM222/RTE1"/>
</dbReference>
<evidence type="ECO:0000313" key="3">
    <source>
        <dbReference type="EMBL" id="KAL3808747.1"/>
    </source>
</evidence>
<dbReference type="PANTHER" id="PTHR20921">
    <property type="entry name" value="TRANSMEMBRANE PROTEIN 222"/>
    <property type="match status" value="1"/>
</dbReference>
<sequence length="185" mass="20967">MPRVSMRSMKMPTSPIDDPDGSSSEEHHHPLAFTVLWSPLQPITCILPFIGHMGIATSRGVACDFQGPYNVGDRGRMAFGRPTRALRFDISSLPGGAEQWDKGIMDANGEYRNRMHNIFCDNCHSHVAYALNSMNLRAFGFQNWDMVKLCFLLFFRGRFLSWGGFLVQFLPFAVFVLFVILVKML</sequence>
<dbReference type="Proteomes" id="UP001530377">
    <property type="component" value="Unassembled WGS sequence"/>
</dbReference>
<protein>
    <recommendedName>
        <fullName evidence="5">Transmembrane protein 222</fullName>
    </recommendedName>
</protein>
<evidence type="ECO:0008006" key="5">
    <source>
        <dbReference type="Google" id="ProtNLM"/>
    </source>
</evidence>
<dbReference type="EMBL" id="JALLPB020000473">
    <property type="protein sequence ID" value="KAL3808747.1"/>
    <property type="molecule type" value="Genomic_DNA"/>
</dbReference>
<feature type="region of interest" description="Disordered" evidence="1">
    <location>
        <begin position="1"/>
        <end position="26"/>
    </location>
</feature>
<dbReference type="AlphaFoldDB" id="A0ABD3R8M7"/>
<organism evidence="3 4">
    <name type="scientific">Cyclostephanos tholiformis</name>
    <dbReference type="NCBI Taxonomy" id="382380"/>
    <lineage>
        <taxon>Eukaryota</taxon>
        <taxon>Sar</taxon>
        <taxon>Stramenopiles</taxon>
        <taxon>Ochrophyta</taxon>
        <taxon>Bacillariophyta</taxon>
        <taxon>Coscinodiscophyceae</taxon>
        <taxon>Thalassiosirophycidae</taxon>
        <taxon>Stephanodiscales</taxon>
        <taxon>Stephanodiscaceae</taxon>
        <taxon>Cyclostephanos</taxon>
    </lineage>
</organism>
<comment type="caution">
    <text evidence="3">The sequence shown here is derived from an EMBL/GenBank/DDBJ whole genome shotgun (WGS) entry which is preliminary data.</text>
</comment>
<dbReference type="Pfam" id="PF05608">
    <property type="entry name" value="RTE1"/>
    <property type="match status" value="2"/>
</dbReference>
<feature type="transmembrane region" description="Helical" evidence="2">
    <location>
        <begin position="159"/>
        <end position="182"/>
    </location>
</feature>
<evidence type="ECO:0000313" key="4">
    <source>
        <dbReference type="Proteomes" id="UP001530377"/>
    </source>
</evidence>
<keyword evidence="4" id="KW-1185">Reference proteome</keyword>
<gene>
    <name evidence="3" type="ORF">ACHAXA_010940</name>
</gene>
<proteinExistence type="predicted"/>
<keyword evidence="2" id="KW-0472">Membrane</keyword>
<reference evidence="3 4" key="1">
    <citation type="submission" date="2024-10" db="EMBL/GenBank/DDBJ databases">
        <title>Updated reference genomes for cyclostephanoid diatoms.</title>
        <authorList>
            <person name="Roberts W.R."/>
            <person name="Alverson A.J."/>
        </authorList>
    </citation>
    <scope>NUCLEOTIDE SEQUENCE [LARGE SCALE GENOMIC DNA]</scope>
    <source>
        <strain evidence="3 4">AJA228-03</strain>
    </source>
</reference>
<accession>A0ABD3R8M7</accession>
<dbReference type="PANTHER" id="PTHR20921:SF0">
    <property type="entry name" value="TRANSMEMBRANE PROTEIN 222"/>
    <property type="match status" value="1"/>
</dbReference>
<name>A0ABD3R8M7_9STRA</name>
<evidence type="ECO:0000256" key="1">
    <source>
        <dbReference type="SAM" id="MobiDB-lite"/>
    </source>
</evidence>
<evidence type="ECO:0000256" key="2">
    <source>
        <dbReference type="SAM" id="Phobius"/>
    </source>
</evidence>
<keyword evidence="2" id="KW-0812">Transmembrane</keyword>